<keyword evidence="11" id="KW-1185">Reference proteome</keyword>
<reference evidence="10 11" key="1">
    <citation type="submission" date="2021-05" db="EMBL/GenBank/DDBJ databases">
        <title>The draft genome of Geobacter pelophilus DSM 12255.</title>
        <authorList>
            <person name="Xu Z."/>
            <person name="Masuda Y."/>
            <person name="Itoh H."/>
            <person name="Senoo K."/>
        </authorList>
    </citation>
    <scope>NUCLEOTIDE SEQUENCE [LARGE SCALE GENOMIC DNA]</scope>
    <source>
        <strain evidence="10 11">DSM 12255</strain>
    </source>
</reference>
<evidence type="ECO:0000256" key="7">
    <source>
        <dbReference type="RuleBase" id="RU000320"/>
    </source>
</evidence>
<keyword evidence="5" id="KW-0560">Oxidoreductase</keyword>
<evidence type="ECO:0000256" key="2">
    <source>
        <dbReference type="ARBA" id="ARBA00022475"/>
    </source>
</evidence>
<evidence type="ECO:0000256" key="3">
    <source>
        <dbReference type="ARBA" id="ARBA00022692"/>
    </source>
</evidence>
<feature type="transmembrane region" description="Helical" evidence="8">
    <location>
        <begin position="12"/>
        <end position="32"/>
    </location>
</feature>
<evidence type="ECO:0000259" key="9">
    <source>
        <dbReference type="Pfam" id="PF00361"/>
    </source>
</evidence>
<feature type="transmembrane region" description="Helical" evidence="8">
    <location>
        <begin position="650"/>
        <end position="668"/>
    </location>
</feature>
<dbReference type="AlphaFoldDB" id="A0AAW4LD54"/>
<dbReference type="RefSeq" id="WP_214172584.1">
    <property type="nucleotide sequence ID" value="NZ_JAHCVJ010000007.1"/>
</dbReference>
<feature type="transmembrane region" description="Helical" evidence="8">
    <location>
        <begin position="526"/>
        <end position="552"/>
    </location>
</feature>
<feature type="transmembrane region" description="Helical" evidence="8">
    <location>
        <begin position="90"/>
        <end position="111"/>
    </location>
</feature>
<feature type="transmembrane region" description="Helical" evidence="8">
    <location>
        <begin position="442"/>
        <end position="465"/>
    </location>
</feature>
<comment type="subcellular location">
    <subcellularLocation>
        <location evidence="1">Cell membrane</location>
        <topology evidence="1">Multi-pass membrane protein</topology>
    </subcellularLocation>
    <subcellularLocation>
        <location evidence="7">Membrane</location>
        <topology evidence="7">Multi-pass membrane protein</topology>
    </subcellularLocation>
</comment>
<gene>
    <name evidence="10" type="ORF">KI809_15995</name>
</gene>
<feature type="transmembrane region" description="Helical" evidence="8">
    <location>
        <begin position="252"/>
        <end position="274"/>
    </location>
</feature>
<dbReference type="PRINTS" id="PR01437">
    <property type="entry name" value="NUOXDRDTASE4"/>
</dbReference>
<dbReference type="InterPro" id="IPR003918">
    <property type="entry name" value="NADH_UbQ_OxRdtase"/>
</dbReference>
<evidence type="ECO:0000256" key="5">
    <source>
        <dbReference type="ARBA" id="ARBA00023002"/>
    </source>
</evidence>
<feature type="transmembrane region" description="Helical" evidence="8">
    <location>
        <begin position="486"/>
        <end position="506"/>
    </location>
</feature>
<comment type="caution">
    <text evidence="10">The sequence shown here is derived from an EMBL/GenBank/DDBJ whole genome shotgun (WGS) entry which is preliminary data.</text>
</comment>
<dbReference type="InterPro" id="IPR052175">
    <property type="entry name" value="ComplexI-like_HydComp"/>
</dbReference>
<dbReference type="GO" id="GO:0042773">
    <property type="term" value="P:ATP synthesis coupled electron transport"/>
    <property type="evidence" value="ECO:0007669"/>
    <property type="project" value="InterPro"/>
</dbReference>
<organism evidence="10 11">
    <name type="scientific">Geoanaerobacter pelophilus</name>
    <dbReference type="NCBI Taxonomy" id="60036"/>
    <lineage>
        <taxon>Bacteria</taxon>
        <taxon>Pseudomonadati</taxon>
        <taxon>Thermodesulfobacteriota</taxon>
        <taxon>Desulfuromonadia</taxon>
        <taxon>Geobacterales</taxon>
        <taxon>Geobacteraceae</taxon>
        <taxon>Geoanaerobacter</taxon>
    </lineage>
</organism>
<sequence>MDQLAQGVSLSANLVLVATLLAGCSGIPGLFLGSRPGRGQIVAAWFLVAAGVLGVTGAVIHLFRERSESFILSWTLPFGTAELSIDPLSAIFLIPIFLVGACSGLYAVGYWPASRQRGSEARLSFFLGTLVASMSLVVMACNGALFLIVWEFMALSSFFAMTVSDRDRQVRDAGLVYLVATHCGTLLLFVMFAHLKVVTGGFSLPAVGSLDPNSGYATLIFLAALIGFGAKAGLMPFHVWLPAAHASAPSHISAMMSGVMLKMGIYGIVRVLSFFSVPPIWWGVLVLVLGVISGVVGVMFALGQHDIKRLLAYHSIENIGIIAIGIGLALIGRTMGSSDLALLGMSGALLHTVNHATFKSLLFLGAGSVIHATETREIDLMGGLSRRLPWTSLCFLVGSVAICGLPPLNGFVSEFLVYLAAFSGLIATESWLAAIPAMAAPALALIGALAVACFVKVFGIAFLGLPRSISKEDEHEGGWQMLTPMVLLASICIFIGVFPFLISPLVQSAAFAWLPSLAASSSRLPSLAPLVSIAAVNGLLLALILVFSYVILKRVGSLGVSPGVTWDCGYIEPTPRMQYTSSSFAEMLTRLNAMFLRPEWHSTKIKGLFPAAAKFSSHVPEVVLEQLYLPFLAKIQSLIAPLRRVQHGQLHLYVLYILVTLVSLLFWSHW</sequence>
<evidence type="ECO:0000256" key="1">
    <source>
        <dbReference type="ARBA" id="ARBA00004651"/>
    </source>
</evidence>
<feature type="transmembrane region" description="Helical" evidence="8">
    <location>
        <begin position="44"/>
        <end position="63"/>
    </location>
</feature>
<feature type="transmembrane region" description="Helical" evidence="8">
    <location>
        <begin position="415"/>
        <end position="436"/>
    </location>
</feature>
<protein>
    <submittedName>
        <fullName evidence="10">Hydrogenase</fullName>
    </submittedName>
</protein>
<dbReference type="Proteomes" id="UP000811899">
    <property type="component" value="Unassembled WGS sequence"/>
</dbReference>
<feature type="transmembrane region" description="Helical" evidence="8">
    <location>
        <begin position="175"/>
        <end position="195"/>
    </location>
</feature>
<keyword evidence="2" id="KW-1003">Cell membrane</keyword>
<dbReference type="InterPro" id="IPR001750">
    <property type="entry name" value="ND/Mrp_TM"/>
</dbReference>
<keyword evidence="3 7" id="KW-0812">Transmembrane</keyword>
<evidence type="ECO:0000313" key="10">
    <source>
        <dbReference type="EMBL" id="MBT0665812.1"/>
    </source>
</evidence>
<dbReference type="PANTHER" id="PTHR42682:SF3">
    <property type="entry name" value="FORMATE HYDROGENLYASE SUBUNIT 3-RELATED"/>
    <property type="match status" value="1"/>
</dbReference>
<feature type="transmembrane region" description="Helical" evidence="8">
    <location>
        <begin position="390"/>
        <end position="408"/>
    </location>
</feature>
<dbReference type="PANTHER" id="PTHR42682">
    <property type="entry name" value="HYDROGENASE-4 COMPONENT F"/>
    <property type="match status" value="1"/>
</dbReference>
<dbReference type="EMBL" id="JAHCVJ010000007">
    <property type="protein sequence ID" value="MBT0665812.1"/>
    <property type="molecule type" value="Genomic_DNA"/>
</dbReference>
<feature type="transmembrane region" description="Helical" evidence="8">
    <location>
        <begin position="280"/>
        <end position="303"/>
    </location>
</feature>
<dbReference type="GO" id="GO:0016491">
    <property type="term" value="F:oxidoreductase activity"/>
    <property type="evidence" value="ECO:0007669"/>
    <property type="project" value="UniProtKB-KW"/>
</dbReference>
<keyword evidence="4 8" id="KW-1133">Transmembrane helix</keyword>
<evidence type="ECO:0000256" key="6">
    <source>
        <dbReference type="ARBA" id="ARBA00023136"/>
    </source>
</evidence>
<name>A0AAW4LD54_9BACT</name>
<evidence type="ECO:0000313" key="11">
    <source>
        <dbReference type="Proteomes" id="UP000811899"/>
    </source>
</evidence>
<feature type="domain" description="NADH:quinone oxidoreductase/Mrp antiporter transmembrane" evidence="9">
    <location>
        <begin position="144"/>
        <end position="423"/>
    </location>
</feature>
<evidence type="ECO:0000256" key="4">
    <source>
        <dbReference type="ARBA" id="ARBA00022989"/>
    </source>
</evidence>
<feature type="transmembrane region" description="Helical" evidence="8">
    <location>
        <begin position="310"/>
        <end position="331"/>
    </location>
</feature>
<accession>A0AAW4LD54</accession>
<feature type="transmembrane region" description="Helical" evidence="8">
    <location>
        <begin position="215"/>
        <end position="240"/>
    </location>
</feature>
<dbReference type="GO" id="GO:0005886">
    <property type="term" value="C:plasma membrane"/>
    <property type="evidence" value="ECO:0007669"/>
    <property type="project" value="UniProtKB-SubCell"/>
</dbReference>
<evidence type="ECO:0000256" key="8">
    <source>
        <dbReference type="SAM" id="Phobius"/>
    </source>
</evidence>
<dbReference type="GO" id="GO:0008137">
    <property type="term" value="F:NADH dehydrogenase (ubiquinone) activity"/>
    <property type="evidence" value="ECO:0007669"/>
    <property type="project" value="InterPro"/>
</dbReference>
<dbReference type="Pfam" id="PF00361">
    <property type="entry name" value="Proton_antipo_M"/>
    <property type="match status" value="1"/>
</dbReference>
<keyword evidence="6 8" id="KW-0472">Membrane</keyword>
<proteinExistence type="predicted"/>